<feature type="domain" description="ABC transporter" evidence="4">
    <location>
        <begin position="3"/>
        <end position="228"/>
    </location>
</feature>
<dbReference type="InterPro" id="IPR050093">
    <property type="entry name" value="ABC_SmlMolc_Importer"/>
</dbReference>
<dbReference type="Pfam" id="PF00005">
    <property type="entry name" value="ABC_tran"/>
    <property type="match status" value="1"/>
</dbReference>
<evidence type="ECO:0000313" key="5">
    <source>
        <dbReference type="EMBL" id="QRV01608.1"/>
    </source>
</evidence>
<dbReference type="InterPro" id="IPR003439">
    <property type="entry name" value="ABC_transporter-like_ATP-bd"/>
</dbReference>
<keyword evidence="2" id="KW-0547">Nucleotide-binding</keyword>
<sequence>MSLSLNNVCVGEILAKISFSVDDGEVVVIVGPSGSGKTTLLQAIAGFIQPTAGNVVIDNEDIIALPPQRRPTGIMLERATLFDMSVRENVEFGLDDSSLTDKQRHDIADIVMSSLNISGLAQRDSASLSGGQAQRVALARTLVRRPRVLLLDEPLAHIESTVRTDIHRELLSQVHRLGLSALYVTHDMTDAFTVADRIIVLDQGEIVQEGRPEDLYLRPRNATVAKLMGIPNILSAANVSLIAPDKVLERLSGEVVIPPSMIELRPSEEHMVYGSVGQVLDCVYVRSHFIVYVETQIGTLVAWSKDRYEIGQSCRINVSYLWSFANTER</sequence>
<evidence type="ECO:0000256" key="3">
    <source>
        <dbReference type="ARBA" id="ARBA00022840"/>
    </source>
</evidence>
<organism evidence="5 6">
    <name type="scientific">Arcanobacterium phocisimile</name>
    <dbReference type="NCBI Taxonomy" id="1302235"/>
    <lineage>
        <taxon>Bacteria</taxon>
        <taxon>Bacillati</taxon>
        <taxon>Actinomycetota</taxon>
        <taxon>Actinomycetes</taxon>
        <taxon>Actinomycetales</taxon>
        <taxon>Actinomycetaceae</taxon>
        <taxon>Arcanobacterium</taxon>
    </lineage>
</organism>
<dbReference type="PANTHER" id="PTHR42781">
    <property type="entry name" value="SPERMIDINE/PUTRESCINE IMPORT ATP-BINDING PROTEIN POTA"/>
    <property type="match status" value="1"/>
</dbReference>
<dbReference type="EMBL" id="CP070228">
    <property type="protein sequence ID" value="QRV01608.1"/>
    <property type="molecule type" value="Genomic_DNA"/>
</dbReference>
<reference evidence="5 6" key="1">
    <citation type="submission" date="2021-02" db="EMBL/GenBank/DDBJ databases">
        <title>Complete Genome Sequence of Arcanobacterium phocisimile strain DSM 26142T from a harbour seal.</title>
        <authorList>
            <person name="Borowiak M."/>
            <person name="Alssahen M."/>
            <person name="Malorny B."/>
            <person name="Laemmler C."/>
            <person name="Siebert U."/>
            <person name="Ploetz M."/>
            <person name="Abdulmawjood A."/>
        </authorList>
    </citation>
    <scope>NUCLEOTIDE SEQUENCE [LARGE SCALE GENOMIC DNA]</scope>
    <source>
        <strain evidence="5 6">DSM 26142</strain>
    </source>
</reference>
<dbReference type="SMART" id="SM00382">
    <property type="entry name" value="AAA"/>
    <property type="match status" value="1"/>
</dbReference>
<dbReference type="PROSITE" id="PS00211">
    <property type="entry name" value="ABC_TRANSPORTER_1"/>
    <property type="match status" value="1"/>
</dbReference>
<name>A0ABX7IEP6_9ACTO</name>
<dbReference type="GO" id="GO:0005524">
    <property type="term" value="F:ATP binding"/>
    <property type="evidence" value="ECO:0007669"/>
    <property type="project" value="UniProtKB-KW"/>
</dbReference>
<dbReference type="Proteomes" id="UP000602653">
    <property type="component" value="Chromosome"/>
</dbReference>
<evidence type="ECO:0000256" key="1">
    <source>
        <dbReference type="ARBA" id="ARBA00022448"/>
    </source>
</evidence>
<keyword evidence="3 5" id="KW-0067">ATP-binding</keyword>
<gene>
    <name evidence="5" type="ORF">JTE88_05755</name>
</gene>
<dbReference type="SUPFAM" id="SSF52540">
    <property type="entry name" value="P-loop containing nucleoside triphosphate hydrolases"/>
    <property type="match status" value="1"/>
</dbReference>
<accession>A0ABX7IEP6</accession>
<dbReference type="InterPro" id="IPR027417">
    <property type="entry name" value="P-loop_NTPase"/>
</dbReference>
<evidence type="ECO:0000259" key="4">
    <source>
        <dbReference type="PROSITE" id="PS50893"/>
    </source>
</evidence>
<evidence type="ECO:0000256" key="2">
    <source>
        <dbReference type="ARBA" id="ARBA00022741"/>
    </source>
</evidence>
<dbReference type="InterPro" id="IPR003593">
    <property type="entry name" value="AAA+_ATPase"/>
</dbReference>
<evidence type="ECO:0000313" key="6">
    <source>
        <dbReference type="Proteomes" id="UP000602653"/>
    </source>
</evidence>
<proteinExistence type="predicted"/>
<dbReference type="RefSeq" id="WP_204423455.1">
    <property type="nucleotide sequence ID" value="NZ_CP070228.1"/>
</dbReference>
<dbReference type="InterPro" id="IPR017871">
    <property type="entry name" value="ABC_transporter-like_CS"/>
</dbReference>
<dbReference type="PROSITE" id="PS50893">
    <property type="entry name" value="ABC_TRANSPORTER_2"/>
    <property type="match status" value="1"/>
</dbReference>
<dbReference type="Gene3D" id="3.40.50.300">
    <property type="entry name" value="P-loop containing nucleotide triphosphate hydrolases"/>
    <property type="match status" value="1"/>
</dbReference>
<keyword evidence="6" id="KW-1185">Reference proteome</keyword>
<keyword evidence="1" id="KW-0813">Transport</keyword>
<protein>
    <submittedName>
        <fullName evidence="5">ABC transporter ATP-binding protein</fullName>
    </submittedName>
</protein>
<dbReference type="PANTHER" id="PTHR42781:SF4">
    <property type="entry name" value="SPERMIDINE_PUTRESCINE IMPORT ATP-BINDING PROTEIN POTA"/>
    <property type="match status" value="1"/>
</dbReference>